<reference evidence="1" key="1">
    <citation type="submission" date="2021-05" db="EMBL/GenBank/DDBJ databases">
        <authorList>
            <person name="Pietrasiak N."/>
            <person name="Ward R."/>
            <person name="Stajich J.E."/>
            <person name="Kurbessoian T."/>
        </authorList>
    </citation>
    <scope>NUCLEOTIDE SEQUENCE</scope>
    <source>
        <strain evidence="1">JT2-VF2</strain>
    </source>
</reference>
<dbReference type="EMBL" id="JAHHHN010000013">
    <property type="protein sequence ID" value="MBW4563401.1"/>
    <property type="molecule type" value="Genomic_DNA"/>
</dbReference>
<comment type="caution">
    <text evidence="1">The sequence shown here is derived from an EMBL/GenBank/DDBJ whole genome shotgun (WGS) entry which is preliminary data.</text>
</comment>
<protein>
    <submittedName>
        <fullName evidence="1">Uncharacterized protein</fullName>
    </submittedName>
</protein>
<dbReference type="AlphaFoldDB" id="A0A951UHR8"/>
<evidence type="ECO:0000313" key="2">
    <source>
        <dbReference type="Proteomes" id="UP000715781"/>
    </source>
</evidence>
<name>A0A951UHR8_9NOST</name>
<accession>A0A951UHR8</accession>
<organism evidence="1 2">
    <name type="scientific">Mojavia pulchra JT2-VF2</name>
    <dbReference type="NCBI Taxonomy" id="287848"/>
    <lineage>
        <taxon>Bacteria</taxon>
        <taxon>Bacillati</taxon>
        <taxon>Cyanobacteriota</taxon>
        <taxon>Cyanophyceae</taxon>
        <taxon>Nostocales</taxon>
        <taxon>Nostocaceae</taxon>
    </lineage>
</organism>
<evidence type="ECO:0000313" key="1">
    <source>
        <dbReference type="EMBL" id="MBW4563401.1"/>
    </source>
</evidence>
<proteinExistence type="predicted"/>
<dbReference type="Proteomes" id="UP000715781">
    <property type="component" value="Unassembled WGS sequence"/>
</dbReference>
<reference evidence="1" key="2">
    <citation type="journal article" date="2022" name="Microbiol. Resour. Announc.">
        <title>Metagenome Sequencing to Explore Phylogenomics of Terrestrial Cyanobacteria.</title>
        <authorList>
            <person name="Ward R.D."/>
            <person name="Stajich J.E."/>
            <person name="Johansen J.R."/>
            <person name="Huntemann M."/>
            <person name="Clum A."/>
            <person name="Foster B."/>
            <person name="Foster B."/>
            <person name="Roux S."/>
            <person name="Palaniappan K."/>
            <person name="Varghese N."/>
            <person name="Mukherjee S."/>
            <person name="Reddy T.B.K."/>
            <person name="Daum C."/>
            <person name="Copeland A."/>
            <person name="Chen I.A."/>
            <person name="Ivanova N.N."/>
            <person name="Kyrpides N.C."/>
            <person name="Shapiro N."/>
            <person name="Eloe-Fadrosh E.A."/>
            <person name="Pietrasiak N."/>
        </authorList>
    </citation>
    <scope>NUCLEOTIDE SEQUENCE</scope>
    <source>
        <strain evidence="1">JT2-VF2</strain>
    </source>
</reference>
<gene>
    <name evidence="1" type="ORF">KME32_20100</name>
</gene>
<sequence length="50" mass="5826">MPHEHEEEQGYFGKDVANKDGTTYVELMLKRVNQLPFWSVEDRAGAELRC</sequence>